<feature type="transmembrane region" description="Helical" evidence="6">
    <location>
        <begin position="180"/>
        <end position="196"/>
    </location>
</feature>
<dbReference type="Proteomes" id="UP000198510">
    <property type="component" value="Unassembled WGS sequence"/>
</dbReference>
<dbReference type="OrthoDB" id="9770047at2"/>
<feature type="transmembrane region" description="Helical" evidence="6">
    <location>
        <begin position="86"/>
        <end position="104"/>
    </location>
</feature>
<name>A0A1G9UM59_9BACT</name>
<dbReference type="RefSeq" id="WP_089688348.1">
    <property type="nucleotide sequence ID" value="NZ_FNFO01000017.1"/>
</dbReference>
<feature type="transmembrane region" description="Helical" evidence="6">
    <location>
        <begin position="236"/>
        <end position="261"/>
    </location>
</feature>
<feature type="transmembrane region" description="Helical" evidence="6">
    <location>
        <begin position="291"/>
        <end position="308"/>
    </location>
</feature>
<dbReference type="InterPro" id="IPR002794">
    <property type="entry name" value="DUF92_TMEM19"/>
</dbReference>
<evidence type="ECO:0000313" key="7">
    <source>
        <dbReference type="EMBL" id="SDM61006.1"/>
    </source>
</evidence>
<evidence type="ECO:0000256" key="5">
    <source>
        <dbReference type="ARBA" id="ARBA00023136"/>
    </source>
</evidence>
<keyword evidence="3 6" id="KW-0812">Transmembrane</keyword>
<evidence type="ECO:0000313" key="8">
    <source>
        <dbReference type="Proteomes" id="UP000198510"/>
    </source>
</evidence>
<evidence type="ECO:0000256" key="6">
    <source>
        <dbReference type="SAM" id="Phobius"/>
    </source>
</evidence>
<comment type="similarity">
    <text evidence="2">Belongs to the TMEM19 family.</text>
</comment>
<dbReference type="PANTHER" id="PTHR13353:SF5">
    <property type="entry name" value="TRANSMEMBRANE PROTEIN 19"/>
    <property type="match status" value="1"/>
</dbReference>
<feature type="transmembrane region" description="Helical" evidence="6">
    <location>
        <begin position="202"/>
        <end position="224"/>
    </location>
</feature>
<dbReference type="PANTHER" id="PTHR13353">
    <property type="entry name" value="TRANSMEMBRANE PROTEIN 19"/>
    <property type="match status" value="1"/>
</dbReference>
<protein>
    <submittedName>
        <fullName evidence="7">TIGR00297 family protein</fullName>
    </submittedName>
</protein>
<gene>
    <name evidence="7" type="ORF">SAMN05421823_11712</name>
</gene>
<dbReference type="EMBL" id="FNFO01000017">
    <property type="protein sequence ID" value="SDM61006.1"/>
    <property type="molecule type" value="Genomic_DNA"/>
</dbReference>
<evidence type="ECO:0000256" key="3">
    <source>
        <dbReference type="ARBA" id="ARBA00022692"/>
    </source>
</evidence>
<feature type="transmembrane region" description="Helical" evidence="6">
    <location>
        <begin position="62"/>
        <end position="80"/>
    </location>
</feature>
<reference evidence="7 8" key="1">
    <citation type="submission" date="2016-10" db="EMBL/GenBank/DDBJ databases">
        <authorList>
            <person name="de Groot N.N."/>
        </authorList>
    </citation>
    <scope>NUCLEOTIDE SEQUENCE [LARGE SCALE GENOMIC DNA]</scope>
    <source>
        <strain evidence="7 8">DSM 25186</strain>
    </source>
</reference>
<dbReference type="AlphaFoldDB" id="A0A1G9UM59"/>
<proteinExistence type="inferred from homology"/>
<evidence type="ECO:0000256" key="1">
    <source>
        <dbReference type="ARBA" id="ARBA00004141"/>
    </source>
</evidence>
<accession>A0A1G9UM59</accession>
<dbReference type="GO" id="GO:0016020">
    <property type="term" value="C:membrane"/>
    <property type="evidence" value="ECO:0007669"/>
    <property type="project" value="UniProtKB-SubCell"/>
</dbReference>
<feature type="transmembrane region" description="Helical" evidence="6">
    <location>
        <begin position="360"/>
        <end position="381"/>
    </location>
</feature>
<organism evidence="7 8">
    <name type="scientific">Catalinimonas alkaloidigena</name>
    <dbReference type="NCBI Taxonomy" id="1075417"/>
    <lineage>
        <taxon>Bacteria</taxon>
        <taxon>Pseudomonadati</taxon>
        <taxon>Bacteroidota</taxon>
        <taxon>Cytophagia</taxon>
        <taxon>Cytophagales</taxon>
        <taxon>Catalimonadaceae</taxon>
        <taxon>Catalinimonas</taxon>
    </lineage>
</organism>
<keyword evidence="5 6" id="KW-0472">Membrane</keyword>
<feature type="transmembrane region" description="Helical" evidence="6">
    <location>
        <begin position="125"/>
        <end position="142"/>
    </location>
</feature>
<feature type="transmembrane region" description="Helical" evidence="6">
    <location>
        <begin position="12"/>
        <end position="42"/>
    </location>
</feature>
<dbReference type="Pfam" id="PF01940">
    <property type="entry name" value="DUF92"/>
    <property type="match status" value="1"/>
</dbReference>
<evidence type="ECO:0000256" key="2">
    <source>
        <dbReference type="ARBA" id="ARBA00009012"/>
    </source>
</evidence>
<feature type="transmembrane region" description="Helical" evidence="6">
    <location>
        <begin position="154"/>
        <end position="173"/>
    </location>
</feature>
<keyword evidence="4 6" id="KW-1133">Transmembrane helix</keyword>
<feature type="transmembrane region" description="Helical" evidence="6">
    <location>
        <begin position="419"/>
        <end position="436"/>
    </location>
</feature>
<comment type="subcellular location">
    <subcellularLocation>
        <location evidence="1">Membrane</location>
        <topology evidence="1">Multi-pass membrane protein</topology>
    </subcellularLocation>
</comment>
<dbReference type="STRING" id="1075417.SAMN05421823_11712"/>
<evidence type="ECO:0000256" key="4">
    <source>
        <dbReference type="ARBA" id="ARBA00022989"/>
    </source>
</evidence>
<keyword evidence="8" id="KW-1185">Reference proteome</keyword>
<sequence>MHPETWRKVVHIGMVGFACLIGRLSPLGISAACLLALAFNLIALPRLTQRALERPADRQRGFSIGLLAYPAILLLLSLIFFRQQVFLAVGWGAMAFGDGCATLIGRRFGRHPLPWNRHKTWEGSLAFCLAGGLGTAGLLHLLPAETLSPLTEHAWAIVLLWAIGSAALAESVADSLNDNLVVPLVAATVAYLVVELPPAEQWAAPVGVGWALGAVGLAAASAVVSKRMDLVGGLTGWGVAVAIFMGGGWTGLFLLLLFFVLGSGASRWRLAQKERLGVAEANRGQRSVRNAVANGGVAAVCGLMAWWFPAQATLWQAMQAGSLASATADTLASELGNVYGRHYVNILTFRPDLRGRDGAISLEGTLLGAAGSLLLAVAFGLTHAWPVAAGVGLAGVLGNAVDSVLGATLQRHGYLSNHTVNLMNTLFAAGLMYLIVSQ</sequence>
<dbReference type="PROSITE" id="PS51257">
    <property type="entry name" value="PROKAR_LIPOPROTEIN"/>
    <property type="match status" value="1"/>
</dbReference>
<feature type="transmembrane region" description="Helical" evidence="6">
    <location>
        <begin position="387"/>
        <end position="407"/>
    </location>
</feature>